<dbReference type="AlphaFoldDB" id="A0A5P8W809"/>
<gene>
    <name evidence="1" type="ORF">GXM_05838</name>
</gene>
<reference evidence="1 2" key="1">
    <citation type="submission" date="2019-10" db="EMBL/GenBank/DDBJ databases">
        <title>Genomic and transcriptomic insights into the perfect genentic adaptation of a filamentous nitrogen-fixing cyanobacterium to rice fields.</title>
        <authorList>
            <person name="Chen Z."/>
        </authorList>
    </citation>
    <scope>NUCLEOTIDE SEQUENCE [LARGE SCALE GENOMIC DNA]</scope>
    <source>
        <strain evidence="1">CCNUC1</strain>
    </source>
</reference>
<proteinExistence type="predicted"/>
<dbReference type="Proteomes" id="UP000326678">
    <property type="component" value="Chromosome Gxm1"/>
</dbReference>
<name>A0A5P8W809_9NOSO</name>
<accession>A0A5P8W809</accession>
<evidence type="ECO:0000313" key="1">
    <source>
        <dbReference type="EMBL" id="QFS48346.1"/>
    </source>
</evidence>
<organism evidence="1 2">
    <name type="scientific">Nostoc sphaeroides CCNUC1</name>
    <dbReference type="NCBI Taxonomy" id="2653204"/>
    <lineage>
        <taxon>Bacteria</taxon>
        <taxon>Bacillati</taxon>
        <taxon>Cyanobacteriota</taxon>
        <taxon>Cyanophyceae</taxon>
        <taxon>Nostocales</taxon>
        <taxon>Nostocaceae</taxon>
        <taxon>Nostoc</taxon>
    </lineage>
</organism>
<sequence>MMGSDRFMHQLAQNEMLKLIIKLLQSYIPSLPDKIYI</sequence>
<evidence type="ECO:0000313" key="2">
    <source>
        <dbReference type="Proteomes" id="UP000326678"/>
    </source>
</evidence>
<dbReference type="KEGG" id="nsh:GXM_05838"/>
<protein>
    <submittedName>
        <fullName evidence="1">Uncharacterized protein</fullName>
    </submittedName>
</protein>
<keyword evidence="2" id="KW-1185">Reference proteome</keyword>
<dbReference type="EMBL" id="CP045226">
    <property type="protein sequence ID" value="QFS48346.1"/>
    <property type="molecule type" value="Genomic_DNA"/>
</dbReference>